<feature type="compositionally biased region" description="Basic and acidic residues" evidence="1">
    <location>
        <begin position="263"/>
        <end position="276"/>
    </location>
</feature>
<dbReference type="RefSeq" id="WP_115309006.1">
    <property type="nucleotide sequence ID" value="NZ_UGJJ01000003.1"/>
</dbReference>
<feature type="region of interest" description="Disordered" evidence="1">
    <location>
        <begin position="225"/>
        <end position="276"/>
    </location>
</feature>
<organism evidence="3 4">
    <name type="scientific">Kingella potus</name>
    <dbReference type="NCBI Taxonomy" id="265175"/>
    <lineage>
        <taxon>Bacteria</taxon>
        <taxon>Pseudomonadati</taxon>
        <taxon>Pseudomonadota</taxon>
        <taxon>Betaproteobacteria</taxon>
        <taxon>Neisseriales</taxon>
        <taxon>Neisseriaceae</taxon>
        <taxon>Kingella</taxon>
    </lineage>
</organism>
<dbReference type="Gene3D" id="1.20.1270.180">
    <property type="match status" value="1"/>
</dbReference>
<keyword evidence="4" id="KW-1185">Reference proteome</keyword>
<evidence type="ECO:0000259" key="2">
    <source>
        <dbReference type="Pfam" id="PF07007"/>
    </source>
</evidence>
<dbReference type="Pfam" id="PF07007">
    <property type="entry name" value="LprI"/>
    <property type="match status" value="1"/>
</dbReference>
<feature type="compositionally biased region" description="Low complexity" evidence="1">
    <location>
        <begin position="225"/>
        <end position="246"/>
    </location>
</feature>
<gene>
    <name evidence="3" type="ORF">NCTC13336_01998</name>
</gene>
<protein>
    <submittedName>
        <fullName evidence="3">Uncharacterized protein conserved in bacteria</fullName>
    </submittedName>
</protein>
<proteinExistence type="predicted"/>
<dbReference type="InterPro" id="IPR009739">
    <property type="entry name" value="LprI-like_N"/>
</dbReference>
<evidence type="ECO:0000256" key="1">
    <source>
        <dbReference type="SAM" id="MobiDB-lite"/>
    </source>
</evidence>
<dbReference type="EMBL" id="UGJJ01000003">
    <property type="protein sequence ID" value="STR03103.1"/>
    <property type="molecule type" value="Genomic_DNA"/>
</dbReference>
<evidence type="ECO:0000313" key="4">
    <source>
        <dbReference type="Proteomes" id="UP000254293"/>
    </source>
</evidence>
<name>A0A377R442_9NEIS</name>
<dbReference type="Proteomes" id="UP000254293">
    <property type="component" value="Unassembled WGS sequence"/>
</dbReference>
<evidence type="ECO:0000313" key="3">
    <source>
        <dbReference type="EMBL" id="STR03103.1"/>
    </source>
</evidence>
<dbReference type="AlphaFoldDB" id="A0A377R442"/>
<feature type="domain" description="Lysozyme inhibitor LprI-like N-terminal" evidence="2">
    <location>
        <begin position="266"/>
        <end position="338"/>
    </location>
</feature>
<reference evidence="3 4" key="1">
    <citation type="submission" date="2018-06" db="EMBL/GenBank/DDBJ databases">
        <authorList>
            <consortium name="Pathogen Informatics"/>
            <person name="Doyle S."/>
        </authorList>
    </citation>
    <scope>NUCLEOTIDE SEQUENCE [LARGE SCALE GENOMIC DNA]</scope>
    <source>
        <strain evidence="3 4">NCTC13336</strain>
    </source>
</reference>
<dbReference type="PROSITE" id="PS51257">
    <property type="entry name" value="PROKAR_LIPOPROTEIN"/>
    <property type="match status" value="1"/>
</dbReference>
<accession>A0A377R442</accession>
<dbReference type="OrthoDB" id="8607286at2"/>
<sequence length="345" mass="37332">MTAKRFSVLSAAAIVCFLAACGKKEDPKPAELSCADPAVLQNIQNSLQQAVKRQARTFADNDIRQFVDADKVIAASSDLTVLLNNPRQDNSSTKPYCQAELTVTVPQSTLKTAQTNAPLIYGDKPLDKVISERILGSSLSYNNNGTFSQALKYTPVKSENGGFEIQYSENGLDAAANALSGTLLPYGVKSLLLIGGKAVSIEDALKQAKNGGQIEIIEEAASVPEENTASSAAQNNNAPAPNLAPLPREEEPPKSSVSETELDSVRNDQQASEREINSVWRSLDPTVQQGLQDEQREWIGRKTAACRRAASKAEDSARAEYLRLQCDAQQTRERIGYLRGFGEAE</sequence>